<evidence type="ECO:0000313" key="2">
    <source>
        <dbReference type="Proteomes" id="UP000000596"/>
    </source>
</evidence>
<protein>
    <submittedName>
        <fullName evidence="1">Uncharacterized protein</fullName>
    </submittedName>
</protein>
<dbReference type="AlphaFoldDB" id="A0A7U7IC15"/>
<name>A0A7U7IC15_STAAR</name>
<accession>A0A7U7IC15</accession>
<dbReference type="Proteomes" id="UP000000596">
    <property type="component" value="Chromosome"/>
</dbReference>
<organism evidence="1 2">
    <name type="scientific">Staphylococcus aureus (strain MRSA252)</name>
    <dbReference type="NCBI Taxonomy" id="282458"/>
    <lineage>
        <taxon>Bacteria</taxon>
        <taxon>Bacillati</taxon>
        <taxon>Bacillota</taxon>
        <taxon>Bacilli</taxon>
        <taxon>Bacillales</taxon>
        <taxon>Staphylococcaceae</taxon>
        <taxon>Staphylococcus</taxon>
    </lineage>
</organism>
<evidence type="ECO:0000313" key="1">
    <source>
        <dbReference type="EMBL" id="CAG39116.1"/>
    </source>
</evidence>
<dbReference type="KEGG" id="sar:SAR0089"/>
<gene>
    <name evidence="1" type="ordered locus">SAR0089</name>
</gene>
<reference evidence="1 2" key="1">
    <citation type="journal article" date="2004" name="Proc. Natl. Acad. Sci. U.S.A.">
        <title>Complete genomes of two clinical Staphylococcus aureus strains: evidence for the rapid evolution of virulence and drug resistance.</title>
        <authorList>
            <person name="Holden M.T.G."/>
            <person name="Feil E.J."/>
            <person name="Lindsay J.A."/>
            <person name="Peacock S.J."/>
            <person name="Day N.P.J."/>
            <person name="Enright M.C."/>
            <person name="Foster T.J."/>
            <person name="Moore C.E."/>
            <person name="Hurst L."/>
            <person name="Atkin R."/>
            <person name="Barron A."/>
            <person name="Bason N."/>
            <person name="Bentley S.D."/>
            <person name="Chillingworth C."/>
            <person name="Chillingworth T."/>
            <person name="Churcher C."/>
            <person name="Clark L."/>
            <person name="Corton C."/>
            <person name="Cronin A."/>
            <person name="Doggett J."/>
            <person name="Dowd L."/>
            <person name="Feltwell T."/>
            <person name="Hance Z."/>
            <person name="Harris B."/>
            <person name="Hauser H."/>
            <person name="Holroyd S."/>
            <person name="Jagels K."/>
            <person name="James K.D."/>
            <person name="Lennard N."/>
            <person name="Line A."/>
            <person name="Mayes R."/>
            <person name="Moule S."/>
            <person name="Mungall K."/>
            <person name="Ormond D."/>
            <person name="Quail M.A."/>
            <person name="Rabbinowitsch E."/>
            <person name="Rutherford K."/>
            <person name="Sanders M."/>
            <person name="Sharp S."/>
            <person name="Simmonds M."/>
            <person name="Stevens K."/>
            <person name="Whitehead S."/>
            <person name="Barrell B.G."/>
            <person name="Spratt B.G."/>
            <person name="Parkhill J."/>
        </authorList>
    </citation>
    <scope>NUCLEOTIDE SEQUENCE [LARGE SCALE GENOMIC DNA]</scope>
    <source>
        <strain evidence="1 2">MRSA252</strain>
    </source>
</reference>
<proteinExistence type="predicted"/>
<dbReference type="EMBL" id="BX571856">
    <property type="protein sequence ID" value="CAG39116.1"/>
    <property type="molecule type" value="Genomic_DNA"/>
</dbReference>
<sequence length="32" mass="3699">MLNHHFQKFISEIDTLVLKVISRITVIAICES</sequence>